<dbReference type="CDD" id="cd00086">
    <property type="entry name" value="homeodomain"/>
    <property type="match status" value="1"/>
</dbReference>
<dbReference type="Pfam" id="PF02183">
    <property type="entry name" value="HALZ"/>
    <property type="match status" value="1"/>
</dbReference>
<evidence type="ECO:0000313" key="9">
    <source>
        <dbReference type="EMBL" id="BAB18170.1"/>
    </source>
</evidence>
<feature type="non-terminal residue" evidence="9">
    <location>
        <position position="142"/>
    </location>
</feature>
<feature type="non-terminal residue" evidence="9">
    <location>
        <position position="1"/>
    </location>
</feature>
<dbReference type="InterPro" id="IPR009057">
    <property type="entry name" value="Homeodomain-like_sf"/>
</dbReference>
<dbReference type="GO" id="GO:0005634">
    <property type="term" value="C:nucleus"/>
    <property type="evidence" value="ECO:0007669"/>
    <property type="project" value="UniProtKB-SubCell"/>
</dbReference>
<evidence type="ECO:0000256" key="4">
    <source>
        <dbReference type="ARBA" id="ARBA00025748"/>
    </source>
</evidence>
<dbReference type="EMBL" id="AB042768">
    <property type="protein sequence ID" value="BAB18170.1"/>
    <property type="molecule type" value="mRNA"/>
</dbReference>
<feature type="coiled-coil region" evidence="7">
    <location>
        <begin position="6"/>
        <end position="54"/>
    </location>
</feature>
<dbReference type="PROSITE" id="PS50071">
    <property type="entry name" value="HOMEOBOX_2"/>
    <property type="match status" value="1"/>
</dbReference>
<evidence type="ECO:0000256" key="3">
    <source>
        <dbReference type="ARBA" id="ARBA00023163"/>
    </source>
</evidence>
<proteinExistence type="evidence at transcript level"/>
<reference evidence="9" key="1">
    <citation type="submission" date="2000-05" db="EMBL/GenBank/DDBJ databases">
        <title>Primary phloem-specific expression of a Zinnia elegans homeobox gene.</title>
        <authorList>
            <person name="Nishitani C."/>
            <person name="Demura T."/>
            <person name="Fukuda H."/>
        </authorList>
    </citation>
    <scope>NUCLEOTIDE SEQUENCE</scope>
    <source>
        <tissue evidence="9">Root</tissue>
    </source>
</reference>
<evidence type="ECO:0000256" key="6">
    <source>
        <dbReference type="RuleBase" id="RU369038"/>
    </source>
</evidence>
<keyword evidence="5 6" id="KW-0371">Homeobox</keyword>
<evidence type="ECO:0000259" key="8">
    <source>
        <dbReference type="PROSITE" id="PS50071"/>
    </source>
</evidence>
<dbReference type="GO" id="GO:0045893">
    <property type="term" value="P:positive regulation of DNA-templated transcription"/>
    <property type="evidence" value="ECO:0007669"/>
    <property type="project" value="TreeGrafter"/>
</dbReference>
<evidence type="ECO:0000256" key="5">
    <source>
        <dbReference type="PROSITE-ProRule" id="PRU00108"/>
    </source>
</evidence>
<dbReference type="PANTHER" id="PTHR24326">
    <property type="entry name" value="HOMEOBOX-LEUCINE ZIPPER PROTEIN"/>
    <property type="match status" value="1"/>
</dbReference>
<evidence type="ECO:0000256" key="1">
    <source>
        <dbReference type="ARBA" id="ARBA00004123"/>
    </source>
</evidence>
<dbReference type="AlphaFoldDB" id="Q9FXN9"/>
<gene>
    <name evidence="9" type="primary">ZeHB9</name>
</gene>
<sequence>KIWFQNRRARWKTKQLERDYNLLKDNYDVLKRNYHKLQQEKESITKELVELKAKVYKDTKEDNNAMFLGSDPTNTTLNNDKTHKLLDGLSDSDSSGVLNDENMNISDHNISWSLNMTTFGVSSICSSSSKELIIDQGAYQQL</sequence>
<dbReference type="InterPro" id="IPR003106">
    <property type="entry name" value="Leu_zip_homeo"/>
</dbReference>
<keyword evidence="2 6" id="KW-0805">Transcription regulation</keyword>
<evidence type="ECO:0000256" key="2">
    <source>
        <dbReference type="ARBA" id="ARBA00023015"/>
    </source>
</evidence>
<dbReference type="InterPro" id="IPR001356">
    <property type="entry name" value="HD"/>
</dbReference>
<accession>Q9FXN9</accession>
<dbReference type="GO" id="GO:0043565">
    <property type="term" value="F:sequence-specific DNA binding"/>
    <property type="evidence" value="ECO:0007669"/>
    <property type="project" value="InterPro"/>
</dbReference>
<keyword evidence="7" id="KW-0175">Coiled coil</keyword>
<name>Q9FXN9_ZINEL</name>
<protein>
    <recommendedName>
        <fullName evidence="6">Homeobox-leucine zipper protein</fullName>
    </recommendedName>
    <alternativeName>
        <fullName evidence="6">HD-ZIP protein</fullName>
    </alternativeName>
    <alternativeName>
        <fullName evidence="6">Homeodomain transcription factor</fullName>
    </alternativeName>
</protein>
<keyword evidence="5 6" id="KW-0539">Nucleus</keyword>
<organism evidence="9">
    <name type="scientific">Zinnia elegans</name>
    <name type="common">Garden zinnia</name>
    <name type="synonym">Zinnia violacea</name>
    <dbReference type="NCBI Taxonomy" id="34245"/>
    <lineage>
        <taxon>Eukaryota</taxon>
        <taxon>Viridiplantae</taxon>
        <taxon>Streptophyta</taxon>
        <taxon>Embryophyta</taxon>
        <taxon>Tracheophyta</taxon>
        <taxon>Spermatophyta</taxon>
        <taxon>Magnoliopsida</taxon>
        <taxon>eudicotyledons</taxon>
        <taxon>Gunneridae</taxon>
        <taxon>Pentapetalae</taxon>
        <taxon>asterids</taxon>
        <taxon>campanulids</taxon>
        <taxon>Asterales</taxon>
        <taxon>Asteraceae</taxon>
        <taxon>Asteroideae</taxon>
        <taxon>Heliantheae alliance</taxon>
        <taxon>Heliantheae</taxon>
        <taxon>Zinnia</taxon>
    </lineage>
</organism>
<comment type="function">
    <text evidence="6">Transcription factor.</text>
</comment>
<comment type="similarity">
    <text evidence="4 6">Belongs to the HD-ZIP homeobox family. Class I subfamily.</text>
</comment>
<keyword evidence="5 6" id="KW-0238">DNA-binding</keyword>
<evidence type="ECO:0000256" key="7">
    <source>
        <dbReference type="SAM" id="Coils"/>
    </source>
</evidence>
<dbReference type="SUPFAM" id="SSF46689">
    <property type="entry name" value="Homeodomain-like"/>
    <property type="match status" value="1"/>
</dbReference>
<feature type="domain" description="Homeobox" evidence="8">
    <location>
        <begin position="1"/>
        <end position="14"/>
    </location>
</feature>
<comment type="subcellular location">
    <subcellularLocation>
        <location evidence="1 5 6">Nucleus</location>
    </subcellularLocation>
</comment>
<keyword evidence="3 6" id="KW-0804">Transcription</keyword>
<dbReference type="GO" id="GO:0000981">
    <property type="term" value="F:DNA-binding transcription factor activity, RNA polymerase II-specific"/>
    <property type="evidence" value="ECO:0007669"/>
    <property type="project" value="UniProtKB-UniRule"/>
</dbReference>
<feature type="DNA-binding region" description="Homeobox" evidence="5">
    <location>
        <begin position="3"/>
        <end position="15"/>
    </location>
</feature>
<dbReference type="PANTHER" id="PTHR24326:SF616">
    <property type="entry name" value="HOMEOBOX-LEUCINE ZIPPER PROTEIN"/>
    <property type="match status" value="1"/>
</dbReference>
<dbReference type="InterPro" id="IPR045224">
    <property type="entry name" value="HDZip_class_I_plant"/>
</dbReference>